<dbReference type="GO" id="GO:0055052">
    <property type="term" value="C:ATP-binding cassette (ABC) transporter complex, substrate-binding subunit-containing"/>
    <property type="evidence" value="ECO:0007669"/>
    <property type="project" value="TreeGrafter"/>
</dbReference>
<dbReference type="PANTHER" id="PTHR43875">
    <property type="entry name" value="MALTODEXTRIN IMPORT ATP-BINDING PROTEIN MSMX"/>
    <property type="match status" value="1"/>
</dbReference>
<dbReference type="Pfam" id="PF00005">
    <property type="entry name" value="ABC_tran"/>
    <property type="match status" value="1"/>
</dbReference>
<keyword evidence="2" id="KW-1278">Translocase</keyword>
<dbReference type="RefSeq" id="WP_071139455.1">
    <property type="nucleotide sequence ID" value="NZ_CP035282.1"/>
</dbReference>
<dbReference type="InterPro" id="IPR008995">
    <property type="entry name" value="Mo/tungstate-bd_C_term_dom"/>
</dbReference>
<evidence type="ECO:0000256" key="1">
    <source>
        <dbReference type="ARBA" id="ARBA00022475"/>
    </source>
</evidence>
<feature type="domain" description="ABC transporter" evidence="4">
    <location>
        <begin position="1"/>
        <end position="173"/>
    </location>
</feature>
<keyword evidence="5" id="KW-0547">Nucleotide-binding</keyword>
<dbReference type="OrthoDB" id="9790614at2"/>
<dbReference type="Gene3D" id="3.40.50.300">
    <property type="entry name" value="P-loop containing nucleotide triphosphate hydrolases"/>
    <property type="match status" value="1"/>
</dbReference>
<dbReference type="GO" id="GO:0005524">
    <property type="term" value="F:ATP binding"/>
    <property type="evidence" value="ECO:0007669"/>
    <property type="project" value="UniProtKB-KW"/>
</dbReference>
<accession>A0A410QGX7</accession>
<keyword evidence="3" id="KW-0472">Membrane</keyword>
<dbReference type="GO" id="GO:0016887">
    <property type="term" value="F:ATP hydrolysis activity"/>
    <property type="evidence" value="ECO:0007669"/>
    <property type="project" value="InterPro"/>
</dbReference>
<dbReference type="EMBL" id="CP035282">
    <property type="protein sequence ID" value="QAT63250.1"/>
    <property type="molecule type" value="Genomic_DNA"/>
</dbReference>
<dbReference type="InterPro" id="IPR047641">
    <property type="entry name" value="ABC_transpr_MalK/UgpC-like"/>
</dbReference>
<dbReference type="InterPro" id="IPR012340">
    <property type="entry name" value="NA-bd_OB-fold"/>
</dbReference>
<dbReference type="Gene3D" id="2.40.50.100">
    <property type="match status" value="1"/>
</dbReference>
<dbReference type="InterPro" id="IPR003439">
    <property type="entry name" value="ABC_transporter-like_ATP-bd"/>
</dbReference>
<dbReference type="PROSITE" id="PS50893">
    <property type="entry name" value="ABC_TRANSPORTER_2"/>
    <property type="match status" value="1"/>
</dbReference>
<keyword evidence="1" id="KW-1003">Cell membrane</keyword>
<evidence type="ECO:0000313" key="5">
    <source>
        <dbReference type="EMBL" id="QAT63250.1"/>
    </source>
</evidence>
<evidence type="ECO:0000256" key="2">
    <source>
        <dbReference type="ARBA" id="ARBA00022967"/>
    </source>
</evidence>
<proteinExistence type="predicted"/>
<dbReference type="SUPFAM" id="SSF52540">
    <property type="entry name" value="P-loop containing nucleoside triphosphate hydrolases"/>
    <property type="match status" value="1"/>
</dbReference>
<dbReference type="Proteomes" id="UP000287969">
    <property type="component" value="Chromosome"/>
</dbReference>
<dbReference type="KEGG" id="spoa:EQM13_17620"/>
<dbReference type="InterPro" id="IPR040582">
    <property type="entry name" value="OB_MalK-like"/>
</dbReference>
<dbReference type="InterPro" id="IPR027417">
    <property type="entry name" value="P-loop_NTPase"/>
</dbReference>
<evidence type="ECO:0000259" key="4">
    <source>
        <dbReference type="PROSITE" id="PS50893"/>
    </source>
</evidence>
<protein>
    <submittedName>
        <fullName evidence="5">ABC transporter ATP-binding protein</fullName>
    </submittedName>
</protein>
<dbReference type="PANTHER" id="PTHR43875:SF15">
    <property type="entry name" value="TREHALOSE IMPORT ATP-BINDING PROTEIN SUGC"/>
    <property type="match status" value="1"/>
</dbReference>
<dbReference type="InterPro" id="IPR017871">
    <property type="entry name" value="ABC_transporter-like_CS"/>
</dbReference>
<dbReference type="PROSITE" id="PS00211">
    <property type="entry name" value="ABC_TRANSPORTER_1"/>
    <property type="match status" value="1"/>
</dbReference>
<evidence type="ECO:0000256" key="3">
    <source>
        <dbReference type="ARBA" id="ARBA00023136"/>
    </source>
</evidence>
<keyword evidence="5" id="KW-0067">ATP-binding</keyword>
<dbReference type="Gene3D" id="2.40.50.140">
    <property type="entry name" value="Nucleic acid-binding proteins"/>
    <property type="match status" value="1"/>
</dbReference>
<organism evidence="5 6">
    <name type="scientific">Acidilutibacter cellobiosedens</name>
    <dbReference type="NCBI Taxonomy" id="2507161"/>
    <lineage>
        <taxon>Bacteria</taxon>
        <taxon>Bacillati</taxon>
        <taxon>Bacillota</taxon>
        <taxon>Tissierellia</taxon>
        <taxon>Tissierellales</taxon>
        <taxon>Acidilutibacteraceae</taxon>
        <taxon>Acidilutibacter</taxon>
    </lineage>
</organism>
<gene>
    <name evidence="5" type="ORF">EQM13_17620</name>
</gene>
<evidence type="ECO:0000313" key="6">
    <source>
        <dbReference type="Proteomes" id="UP000287969"/>
    </source>
</evidence>
<sequence>MAGKKVNEVPSGQRNVAMVFQNYALYPHMSVEDNIKYGMKVHKISPAEIDKRYKKAIELLKLDGLKNRKPKELSGGQRQRVALARAIVKRADYFLLDEPLSNLDVQLRVSARKGLVELHDIFQQTYVYVTHDQTEAMTIGNRIALFNKGELQMLSTPEEVYRRPKNVFTANFVGSPPMNIIKGRYEHGDIWFNEINYDLHDDWCKLISEKNSSDVVYIGIRPEDIILTKAKDRFSVKGTIKYMENYGNKKGIYIDVGKTEIIALVDNMEYEYGSQINVIFSPEKIHVFDGQTLNSFINRCWTCKCE</sequence>
<reference evidence="6" key="1">
    <citation type="submission" date="2019-01" db="EMBL/GenBank/DDBJ databases">
        <title>Draft genomes of a novel of Sporanaerobacter strains.</title>
        <authorList>
            <person name="Ma S."/>
        </authorList>
    </citation>
    <scope>NUCLEOTIDE SEQUENCE [LARGE SCALE GENOMIC DNA]</scope>
    <source>
        <strain evidence="6">NJN-17</strain>
    </source>
</reference>
<dbReference type="Pfam" id="PF17912">
    <property type="entry name" value="OB_MalK"/>
    <property type="match status" value="1"/>
</dbReference>
<name>A0A410QGX7_9FIRM</name>
<dbReference type="SUPFAM" id="SSF50331">
    <property type="entry name" value="MOP-like"/>
    <property type="match status" value="1"/>
</dbReference>
<keyword evidence="6" id="KW-1185">Reference proteome</keyword>
<dbReference type="AlphaFoldDB" id="A0A410QGX7"/>